<name>A0A2N3I6Y0_9BACT</name>
<feature type="transmembrane region" description="Helical" evidence="1">
    <location>
        <begin position="12"/>
        <end position="33"/>
    </location>
</feature>
<keyword evidence="3" id="KW-1185">Reference proteome</keyword>
<keyword evidence="1" id="KW-0472">Membrane</keyword>
<evidence type="ECO:0000256" key="1">
    <source>
        <dbReference type="SAM" id="Phobius"/>
    </source>
</evidence>
<feature type="transmembrane region" description="Helical" evidence="1">
    <location>
        <begin position="45"/>
        <end position="62"/>
    </location>
</feature>
<evidence type="ECO:0000313" key="3">
    <source>
        <dbReference type="Proteomes" id="UP000233387"/>
    </source>
</evidence>
<accession>A0A2N3I6Y0</accession>
<reference evidence="2 3" key="1">
    <citation type="submission" date="2017-06" db="EMBL/GenBank/DDBJ databases">
        <title>Raineya orbicola gen. nov., sp. nov. a slightly thermophilic bacterium of the phylum Bacteroidetes and the description of Raineyaceae fam. nov.</title>
        <authorList>
            <person name="Albuquerque L."/>
            <person name="Polonia A.R.M."/>
            <person name="Barroso C."/>
            <person name="Froufe H.J.C."/>
            <person name="Lage O."/>
            <person name="Lobo-Da-Cunha A."/>
            <person name="Egas C."/>
            <person name="Da Costa M.S."/>
        </authorList>
    </citation>
    <scope>NUCLEOTIDE SEQUENCE [LARGE SCALE GENOMIC DNA]</scope>
    <source>
        <strain evidence="2 3">SPSPC-11</strain>
    </source>
</reference>
<organism evidence="2 3">
    <name type="scientific">Raineya orbicola</name>
    <dbReference type="NCBI Taxonomy" id="2016530"/>
    <lineage>
        <taxon>Bacteria</taxon>
        <taxon>Pseudomonadati</taxon>
        <taxon>Bacteroidota</taxon>
        <taxon>Cytophagia</taxon>
        <taxon>Cytophagales</taxon>
        <taxon>Raineyaceae</taxon>
        <taxon>Raineya</taxon>
    </lineage>
</organism>
<gene>
    <name evidence="2" type="ORF">Rain11_2490</name>
</gene>
<dbReference type="AlphaFoldDB" id="A0A2N3I6Y0"/>
<keyword evidence="1" id="KW-1133">Transmembrane helix</keyword>
<dbReference type="Proteomes" id="UP000233387">
    <property type="component" value="Unassembled WGS sequence"/>
</dbReference>
<evidence type="ECO:0000313" key="2">
    <source>
        <dbReference type="EMBL" id="PKQ66061.1"/>
    </source>
</evidence>
<protein>
    <submittedName>
        <fullName evidence="2">Uncharacterized protein</fullName>
    </submittedName>
</protein>
<sequence>MNFNPKNITKDAFLTFVGVFLASLCTLVTLFLASKNRITFEQAGNFLAMMLPILLGFFGLAGRNNKNDEVHQQK</sequence>
<dbReference type="EMBL" id="NKXO01000054">
    <property type="protein sequence ID" value="PKQ66061.1"/>
    <property type="molecule type" value="Genomic_DNA"/>
</dbReference>
<proteinExistence type="predicted"/>
<comment type="caution">
    <text evidence="2">The sequence shown here is derived from an EMBL/GenBank/DDBJ whole genome shotgun (WGS) entry which is preliminary data.</text>
</comment>
<dbReference type="RefSeq" id="WP_101359749.1">
    <property type="nucleotide sequence ID" value="NZ_NKXO01000054.1"/>
</dbReference>
<keyword evidence="1" id="KW-0812">Transmembrane</keyword>